<comment type="caution">
    <text evidence="2">The sequence shown here is derived from an EMBL/GenBank/DDBJ whole genome shotgun (WGS) entry which is preliminary data.</text>
</comment>
<evidence type="ECO:0000259" key="1">
    <source>
        <dbReference type="Pfam" id="PF05050"/>
    </source>
</evidence>
<dbReference type="NCBIfam" id="TIGR01444">
    <property type="entry name" value="fkbM_fam"/>
    <property type="match status" value="1"/>
</dbReference>
<dbReference type="InterPro" id="IPR006342">
    <property type="entry name" value="FkbM_mtfrase"/>
</dbReference>
<feature type="domain" description="Methyltransferase FkbM" evidence="1">
    <location>
        <begin position="122"/>
        <end position="274"/>
    </location>
</feature>
<dbReference type="Pfam" id="PF05050">
    <property type="entry name" value="Methyltransf_21"/>
    <property type="match status" value="1"/>
</dbReference>
<evidence type="ECO:0000313" key="3">
    <source>
        <dbReference type="Proteomes" id="UP000229307"/>
    </source>
</evidence>
<gene>
    <name evidence="2" type="ORF">COY52_04010</name>
</gene>
<dbReference type="InterPro" id="IPR029063">
    <property type="entry name" value="SAM-dependent_MTases_sf"/>
</dbReference>
<sequence>MGNNNWAARSGPHTRVPEAVENIISMENKKFHNLAVVLKKYLAWNSFIIVVKECATWWWMVLEFCDAFQMLKNMQVLFKTRNGAKYLVKFHYIHIPTIYEIYIMGVYNRGLQNITTGGVVIDIGAHIGIFSALAAKTARNVRVYAYEPARNNYRTLLKNMELSGLSSTVTAYNLAVYGRKGKVTIFNDLSTGHSITFNQYGKYSEEIEAVTLADIFESNGIAACDLLKIDCEGAEFDILGAAGADTFGKIKNIIMEYHITEEEFSKAKDKKIIDLKKCWRGSGSLLTWKHLFFSGDCTPATSTPIK</sequence>
<name>A0A2M7SDH6_9BACT</name>
<organism evidence="2 3">
    <name type="scientific">Candidatus Desantisbacteria bacterium CG_4_10_14_0_8_um_filter_48_22</name>
    <dbReference type="NCBI Taxonomy" id="1974543"/>
    <lineage>
        <taxon>Bacteria</taxon>
        <taxon>Candidatus Desantisiibacteriota</taxon>
    </lineage>
</organism>
<proteinExistence type="predicted"/>
<dbReference type="SUPFAM" id="SSF53335">
    <property type="entry name" value="S-adenosyl-L-methionine-dependent methyltransferases"/>
    <property type="match status" value="1"/>
</dbReference>
<evidence type="ECO:0000313" key="2">
    <source>
        <dbReference type="EMBL" id="PIZ17544.1"/>
    </source>
</evidence>
<dbReference type="AlphaFoldDB" id="A0A2M7SDH6"/>
<dbReference type="EMBL" id="PFMR01000106">
    <property type="protein sequence ID" value="PIZ17544.1"/>
    <property type="molecule type" value="Genomic_DNA"/>
</dbReference>
<protein>
    <recommendedName>
        <fullName evidence="1">Methyltransferase FkbM domain-containing protein</fullName>
    </recommendedName>
</protein>
<dbReference type="InterPro" id="IPR052514">
    <property type="entry name" value="SAM-dependent_MTase"/>
</dbReference>
<reference evidence="3" key="1">
    <citation type="submission" date="2017-09" db="EMBL/GenBank/DDBJ databases">
        <title>Depth-based differentiation of microbial function through sediment-hosted aquifers and enrichment of novel symbionts in the deep terrestrial subsurface.</title>
        <authorList>
            <person name="Probst A.J."/>
            <person name="Ladd B."/>
            <person name="Jarett J.K."/>
            <person name="Geller-Mcgrath D.E."/>
            <person name="Sieber C.M.K."/>
            <person name="Emerson J.B."/>
            <person name="Anantharaman K."/>
            <person name="Thomas B.C."/>
            <person name="Malmstrom R."/>
            <person name="Stieglmeier M."/>
            <person name="Klingl A."/>
            <person name="Woyke T."/>
            <person name="Ryan C.M."/>
            <person name="Banfield J.F."/>
        </authorList>
    </citation>
    <scope>NUCLEOTIDE SEQUENCE [LARGE SCALE GENOMIC DNA]</scope>
</reference>
<dbReference type="PANTHER" id="PTHR34203">
    <property type="entry name" value="METHYLTRANSFERASE, FKBM FAMILY PROTEIN"/>
    <property type="match status" value="1"/>
</dbReference>
<dbReference type="PANTHER" id="PTHR34203:SF15">
    <property type="entry name" value="SLL1173 PROTEIN"/>
    <property type="match status" value="1"/>
</dbReference>
<accession>A0A2M7SDH6</accession>
<dbReference type="Proteomes" id="UP000229307">
    <property type="component" value="Unassembled WGS sequence"/>
</dbReference>
<dbReference type="Gene3D" id="3.40.50.150">
    <property type="entry name" value="Vaccinia Virus protein VP39"/>
    <property type="match status" value="1"/>
</dbReference>